<dbReference type="InterPro" id="IPR009057">
    <property type="entry name" value="Homeodomain-like_sf"/>
</dbReference>
<dbReference type="SUPFAM" id="SSF46689">
    <property type="entry name" value="Homeodomain-like"/>
    <property type="match status" value="1"/>
</dbReference>
<dbReference type="GO" id="GO:0003700">
    <property type="term" value="F:DNA-binding transcription factor activity"/>
    <property type="evidence" value="ECO:0007669"/>
    <property type="project" value="TreeGrafter"/>
</dbReference>
<evidence type="ECO:0000313" key="8">
    <source>
        <dbReference type="Proteomes" id="UP000634476"/>
    </source>
</evidence>
<evidence type="ECO:0000259" key="6">
    <source>
        <dbReference type="PROSITE" id="PS50977"/>
    </source>
</evidence>
<name>A0A8J3SY07_9ACTN</name>
<dbReference type="InterPro" id="IPR001647">
    <property type="entry name" value="HTH_TetR"/>
</dbReference>
<keyword evidence="3" id="KW-0804">Transcription</keyword>
<evidence type="ECO:0000256" key="1">
    <source>
        <dbReference type="ARBA" id="ARBA00023015"/>
    </source>
</evidence>
<feature type="DNA-binding region" description="H-T-H motif" evidence="4">
    <location>
        <begin position="34"/>
        <end position="53"/>
    </location>
</feature>
<comment type="caution">
    <text evidence="7">The sequence shown here is derived from an EMBL/GenBank/DDBJ whole genome shotgun (WGS) entry which is preliminary data.</text>
</comment>
<dbReference type="RefSeq" id="WP_203875250.1">
    <property type="nucleotide sequence ID" value="NZ_BOOK01000018.1"/>
</dbReference>
<dbReference type="AlphaFoldDB" id="A0A8J3SY07"/>
<feature type="compositionally biased region" description="Low complexity" evidence="5">
    <location>
        <begin position="165"/>
        <end position="182"/>
    </location>
</feature>
<dbReference type="Pfam" id="PF00440">
    <property type="entry name" value="TetR_N"/>
    <property type="match status" value="1"/>
</dbReference>
<evidence type="ECO:0000256" key="5">
    <source>
        <dbReference type="SAM" id="MobiDB-lite"/>
    </source>
</evidence>
<feature type="domain" description="HTH tetR-type" evidence="6">
    <location>
        <begin position="13"/>
        <end position="71"/>
    </location>
</feature>
<evidence type="ECO:0000256" key="4">
    <source>
        <dbReference type="PROSITE-ProRule" id="PRU00335"/>
    </source>
</evidence>
<organism evidence="7 8">
    <name type="scientific">Planobispora takensis</name>
    <dbReference type="NCBI Taxonomy" id="1367882"/>
    <lineage>
        <taxon>Bacteria</taxon>
        <taxon>Bacillati</taxon>
        <taxon>Actinomycetota</taxon>
        <taxon>Actinomycetes</taxon>
        <taxon>Streptosporangiales</taxon>
        <taxon>Streptosporangiaceae</taxon>
        <taxon>Planobispora</taxon>
    </lineage>
</organism>
<accession>A0A8J3SY07</accession>
<gene>
    <name evidence="7" type="ORF">Pta02_28640</name>
</gene>
<dbReference type="Proteomes" id="UP000634476">
    <property type="component" value="Unassembled WGS sequence"/>
</dbReference>
<evidence type="ECO:0000313" key="7">
    <source>
        <dbReference type="EMBL" id="GII00856.1"/>
    </source>
</evidence>
<reference evidence="7" key="1">
    <citation type="submission" date="2021-01" db="EMBL/GenBank/DDBJ databases">
        <title>Whole genome shotgun sequence of Planobispora takensis NBRC 109077.</title>
        <authorList>
            <person name="Komaki H."/>
            <person name="Tamura T."/>
        </authorList>
    </citation>
    <scope>NUCLEOTIDE SEQUENCE</scope>
    <source>
        <strain evidence="7">NBRC 109077</strain>
    </source>
</reference>
<dbReference type="Gene3D" id="1.10.357.10">
    <property type="entry name" value="Tetracycline Repressor, domain 2"/>
    <property type="match status" value="1"/>
</dbReference>
<keyword evidence="2 4" id="KW-0238">DNA-binding</keyword>
<feature type="region of interest" description="Disordered" evidence="5">
    <location>
        <begin position="165"/>
        <end position="192"/>
    </location>
</feature>
<evidence type="ECO:0000256" key="2">
    <source>
        <dbReference type="ARBA" id="ARBA00023125"/>
    </source>
</evidence>
<keyword evidence="1" id="KW-0805">Transcription regulation</keyword>
<evidence type="ECO:0000256" key="3">
    <source>
        <dbReference type="ARBA" id="ARBA00023163"/>
    </source>
</evidence>
<protein>
    <recommendedName>
        <fullName evidence="6">HTH tetR-type domain-containing protein</fullName>
    </recommendedName>
</protein>
<dbReference type="InterPro" id="IPR050109">
    <property type="entry name" value="HTH-type_TetR-like_transc_reg"/>
</dbReference>
<keyword evidence="8" id="KW-1185">Reference proteome</keyword>
<dbReference type="PANTHER" id="PTHR30055">
    <property type="entry name" value="HTH-TYPE TRANSCRIPTIONAL REGULATOR RUTR"/>
    <property type="match status" value="1"/>
</dbReference>
<proteinExistence type="predicted"/>
<dbReference type="PROSITE" id="PS50977">
    <property type="entry name" value="HTH_TETR_2"/>
    <property type="match status" value="1"/>
</dbReference>
<sequence>MGTTGRKLRADAERSIRTIMEAAERVLSENPGATMEQIAEAAGVARTTIHRRFASREALIDIMTVAAWREIAEAVDAARPSTAPPQVAMYQATVNVLRVKSGWRFALTNRGPLSGEAARIEADVIAKCDLAIRRGQQEGAIRPDADPLWVRRVYLALLTEAAHGPHPGHAGPCGEAAPAETPAETDADIDELATRVMDTLIRGFGPARPEADRPRED</sequence>
<dbReference type="EMBL" id="BOOK01000018">
    <property type="protein sequence ID" value="GII00856.1"/>
    <property type="molecule type" value="Genomic_DNA"/>
</dbReference>
<dbReference type="GO" id="GO:0000976">
    <property type="term" value="F:transcription cis-regulatory region binding"/>
    <property type="evidence" value="ECO:0007669"/>
    <property type="project" value="TreeGrafter"/>
</dbReference>
<dbReference type="PANTHER" id="PTHR30055:SF234">
    <property type="entry name" value="HTH-TYPE TRANSCRIPTIONAL REGULATOR BETI"/>
    <property type="match status" value="1"/>
</dbReference>
<dbReference type="SUPFAM" id="SSF48498">
    <property type="entry name" value="Tetracyclin repressor-like, C-terminal domain"/>
    <property type="match status" value="1"/>
</dbReference>
<dbReference type="InterPro" id="IPR036271">
    <property type="entry name" value="Tet_transcr_reg_TetR-rel_C_sf"/>
</dbReference>